<dbReference type="EMBL" id="WKQN01000012">
    <property type="protein sequence ID" value="MSC63892.1"/>
    <property type="molecule type" value="Genomic_DNA"/>
</dbReference>
<dbReference type="PROSITE" id="PS51154">
    <property type="entry name" value="MACRO"/>
    <property type="match status" value="1"/>
</dbReference>
<gene>
    <name evidence="2" type="ORF">GKD95_11250</name>
</gene>
<dbReference type="GO" id="GO:0019213">
    <property type="term" value="F:deacetylase activity"/>
    <property type="evidence" value="ECO:0007669"/>
    <property type="project" value="TreeGrafter"/>
</dbReference>
<dbReference type="RefSeq" id="WP_154277479.1">
    <property type="nucleotide sequence ID" value="NZ_WKQN01000012.1"/>
</dbReference>
<evidence type="ECO:0000313" key="2">
    <source>
        <dbReference type="EMBL" id="MSC63892.1"/>
    </source>
</evidence>
<dbReference type="InterPro" id="IPR043472">
    <property type="entry name" value="Macro_dom-like"/>
</dbReference>
<proteinExistence type="predicted"/>
<feature type="domain" description="Macro" evidence="1">
    <location>
        <begin position="1"/>
        <end position="175"/>
    </location>
</feature>
<sequence length="175" mass="18906">MISEKVKSQIQVVQGDITKLDCDGIVNAANRSLLGGGGVDGAIHRAAGPELLAECRTLHGCRTGEAKITKGYRLKAKYIIHTVGPIYSGTAEDAAQLADCYRNSLNLAKEYELHSIAFPAISAGAYGYPLDAATQIAVDTVADWLQSHADYDMKVIFCCFDARTAQAYQTKMKME</sequence>
<dbReference type="SUPFAM" id="SSF52949">
    <property type="entry name" value="Macro domain-like"/>
    <property type="match status" value="1"/>
</dbReference>
<dbReference type="AlphaFoldDB" id="A0A844DR51"/>
<dbReference type="Proteomes" id="UP000461506">
    <property type="component" value="Unassembled WGS sequence"/>
</dbReference>
<dbReference type="Pfam" id="PF01661">
    <property type="entry name" value="Macro"/>
    <property type="match status" value="1"/>
</dbReference>
<organism evidence="2 3">
    <name type="scientific">Faecalibacterium prausnitzii</name>
    <dbReference type="NCBI Taxonomy" id="853"/>
    <lineage>
        <taxon>Bacteria</taxon>
        <taxon>Bacillati</taxon>
        <taxon>Bacillota</taxon>
        <taxon>Clostridia</taxon>
        <taxon>Eubacteriales</taxon>
        <taxon>Oscillospiraceae</taxon>
        <taxon>Faecalibacterium</taxon>
    </lineage>
</organism>
<name>A0A844DR51_9FIRM</name>
<dbReference type="PANTHER" id="PTHR11106">
    <property type="entry name" value="GANGLIOSIDE INDUCED DIFFERENTIATION ASSOCIATED PROTEIN 2-RELATED"/>
    <property type="match status" value="1"/>
</dbReference>
<protein>
    <submittedName>
        <fullName evidence="2">O-acetyl-ADP-ribose deacetylase</fullName>
    </submittedName>
</protein>
<dbReference type="CDD" id="cd02908">
    <property type="entry name" value="Macro_OAADPr_deacetylase"/>
    <property type="match status" value="1"/>
</dbReference>
<dbReference type="SMART" id="SM00506">
    <property type="entry name" value="A1pp"/>
    <property type="match status" value="1"/>
</dbReference>
<evidence type="ECO:0000313" key="3">
    <source>
        <dbReference type="Proteomes" id="UP000461506"/>
    </source>
</evidence>
<dbReference type="Gene3D" id="3.40.220.10">
    <property type="entry name" value="Leucine Aminopeptidase, subunit E, domain 1"/>
    <property type="match status" value="1"/>
</dbReference>
<dbReference type="PANTHER" id="PTHR11106:SF27">
    <property type="entry name" value="MACRO DOMAIN-CONTAINING PROTEIN"/>
    <property type="match status" value="1"/>
</dbReference>
<evidence type="ECO:0000259" key="1">
    <source>
        <dbReference type="PROSITE" id="PS51154"/>
    </source>
</evidence>
<dbReference type="InterPro" id="IPR002589">
    <property type="entry name" value="Macro_dom"/>
</dbReference>
<dbReference type="NCBIfam" id="NF001664">
    <property type="entry name" value="PRK00431.1-6"/>
    <property type="match status" value="1"/>
</dbReference>
<reference evidence="2 3" key="1">
    <citation type="journal article" date="2019" name="Nat. Med.">
        <title>A library of human gut bacterial isolates paired with longitudinal multiomics data enables mechanistic microbiome research.</title>
        <authorList>
            <person name="Poyet M."/>
            <person name="Groussin M."/>
            <person name="Gibbons S.M."/>
            <person name="Avila-Pacheco J."/>
            <person name="Jiang X."/>
            <person name="Kearney S.M."/>
            <person name="Perrotta A.R."/>
            <person name="Berdy B."/>
            <person name="Zhao S."/>
            <person name="Lieberman T.D."/>
            <person name="Swanson P.K."/>
            <person name="Smith M."/>
            <person name="Roesemann S."/>
            <person name="Alexander J.E."/>
            <person name="Rich S.A."/>
            <person name="Livny J."/>
            <person name="Vlamakis H."/>
            <person name="Clish C."/>
            <person name="Bullock K."/>
            <person name="Deik A."/>
            <person name="Scott J."/>
            <person name="Pierce K.A."/>
            <person name="Xavier R.J."/>
            <person name="Alm E.J."/>
        </authorList>
    </citation>
    <scope>NUCLEOTIDE SEQUENCE [LARGE SCALE GENOMIC DNA]</scope>
    <source>
        <strain evidence="2 3">BIOML-A1</strain>
    </source>
</reference>
<accession>A0A844DR51</accession>
<comment type="caution">
    <text evidence="2">The sequence shown here is derived from an EMBL/GenBank/DDBJ whole genome shotgun (WGS) entry which is preliminary data.</text>
</comment>